<proteinExistence type="inferred from homology"/>
<dbReference type="RefSeq" id="WP_217747061.1">
    <property type="nucleotide sequence ID" value="NZ_JAHOEB010000007.1"/>
</dbReference>
<dbReference type="InterPro" id="IPR003501">
    <property type="entry name" value="PTS_EIIB_2/3"/>
</dbReference>
<evidence type="ECO:0000313" key="11">
    <source>
        <dbReference type="Proteomes" id="UP001197492"/>
    </source>
</evidence>
<evidence type="ECO:0000256" key="3">
    <source>
        <dbReference type="ARBA" id="ARBA00022553"/>
    </source>
</evidence>
<comment type="caution">
    <text evidence="8">The sequence shown here is derived from an EMBL/GenBank/DDBJ whole genome shotgun (WGS) entry which is preliminary data.</text>
</comment>
<dbReference type="EMBL" id="JAHOEF010000007">
    <property type="protein sequence ID" value="MBV3381997.1"/>
    <property type="molecule type" value="Genomic_DNA"/>
</dbReference>
<dbReference type="CDD" id="cd23763">
    <property type="entry name" value="ASKHA_ATPase_ROK"/>
    <property type="match status" value="1"/>
</dbReference>
<keyword evidence="2" id="KW-0813">Transport</keyword>
<dbReference type="PANTHER" id="PTHR18964:SF149">
    <property type="entry name" value="BIFUNCTIONAL UDP-N-ACETYLGLUCOSAMINE 2-EPIMERASE_N-ACETYLMANNOSAMINE KINASE"/>
    <property type="match status" value="1"/>
</dbReference>
<keyword evidence="11" id="KW-1185">Reference proteome</keyword>
<accession>A0AAW4MS19</accession>
<evidence type="ECO:0000313" key="8">
    <source>
        <dbReference type="EMBL" id="MBV3381997.1"/>
    </source>
</evidence>
<evidence type="ECO:0000256" key="4">
    <source>
        <dbReference type="ARBA" id="ARBA00022597"/>
    </source>
</evidence>
<sequence length="471" mass="53617">MDDFLSDIYTILFAKWILLQEVPDFETKVNEDYTEIHFYNKHADIEIVFNPLNIIEFKATNTQSGEIEYYLHFQMKTLNHAMKLFRELTHYMKHIGDTPTVKILLCCSGGLTTSYFAMKMNEASKLMSLPYVTEASGYNNLYYVAQDYDVVLLAPQISYLHAKACDILKDKIVLNVPPEVFAKYDVKAIFTLVKESLEIKKNQSDQKIPLPLMLDVEIKHKTLALSIFRNKQSIHVAYRVYDKNQEILLDNEVIKPIVNLQDICDVIDIARLHYPRIRYIGIATPGIIDDGYVSSTSLVGWETPERLEDVLTERYHLPICICNDVNAAAVGYYSSQDKVSSLAFLFQPIHAGSGAGIIVDNCLLHGMHNLVGEVQFLPLDLTEDKMTLSMSPEGCIEVVSRTLVSIISLLSPEELVLYCDFIPHVLPLYEEMATLIPKKYIPPITKVDNMQEYILLGTMILSTTQNYESSI</sequence>
<dbReference type="Proteomes" id="UP001197492">
    <property type="component" value="Unassembled WGS sequence"/>
</dbReference>
<dbReference type="InterPro" id="IPR013012">
    <property type="entry name" value="PTS_EIIB_3"/>
</dbReference>
<evidence type="ECO:0000313" key="9">
    <source>
        <dbReference type="EMBL" id="MBV3392023.1"/>
    </source>
</evidence>
<dbReference type="GO" id="GO:0008982">
    <property type="term" value="F:protein-N(PI)-phosphohistidine-sugar phosphotransferase activity"/>
    <property type="evidence" value="ECO:0007669"/>
    <property type="project" value="InterPro"/>
</dbReference>
<dbReference type="Proteomes" id="UP001196408">
    <property type="component" value="Unassembled WGS sequence"/>
</dbReference>
<dbReference type="InterPro" id="IPR000600">
    <property type="entry name" value="ROK"/>
</dbReference>
<dbReference type="AlphaFoldDB" id="A0AAW4MS19"/>
<keyword evidence="4" id="KW-0762">Sugar transport</keyword>
<evidence type="ECO:0000256" key="1">
    <source>
        <dbReference type="ARBA" id="ARBA00006479"/>
    </source>
</evidence>
<evidence type="ECO:0000259" key="7">
    <source>
        <dbReference type="PROSITE" id="PS51100"/>
    </source>
</evidence>
<evidence type="ECO:0000256" key="5">
    <source>
        <dbReference type="ARBA" id="ARBA00022683"/>
    </source>
</evidence>
<dbReference type="Pfam" id="PF02302">
    <property type="entry name" value="PTS_IIB"/>
    <property type="match status" value="1"/>
</dbReference>
<keyword evidence="5" id="KW-0598">Phosphotransferase system</keyword>
<protein>
    <submittedName>
        <fullName evidence="8">ROK family protein</fullName>
    </submittedName>
</protein>
<dbReference type="PROSITE" id="PS51100">
    <property type="entry name" value="PTS_EIIB_TYPE_3"/>
    <property type="match status" value="1"/>
</dbReference>
<reference evidence="8 11" key="1">
    <citation type="submission" date="2021-06" db="EMBL/GenBank/DDBJ databases">
        <title>Collection of gut derived symbiotic bacterial strains cultured from healthy donors.</title>
        <authorList>
            <person name="Lin H."/>
            <person name="Littmann E."/>
            <person name="Pamer E.G."/>
        </authorList>
    </citation>
    <scope>NUCLEOTIDE SEQUENCE</scope>
    <source>
        <strain evidence="9 11">MSK.21.70</strain>
        <strain evidence="8">MSK.21.82</strain>
    </source>
</reference>
<feature type="domain" description="PTS EIIB type-3" evidence="7">
    <location>
        <begin position="100"/>
        <end position="206"/>
    </location>
</feature>
<evidence type="ECO:0000313" key="10">
    <source>
        <dbReference type="Proteomes" id="UP001196408"/>
    </source>
</evidence>
<dbReference type="PANTHER" id="PTHR18964">
    <property type="entry name" value="ROK (REPRESSOR, ORF, KINASE) FAMILY"/>
    <property type="match status" value="1"/>
</dbReference>
<dbReference type="GO" id="GO:0009401">
    <property type="term" value="P:phosphoenolpyruvate-dependent sugar phosphotransferase system"/>
    <property type="evidence" value="ECO:0007669"/>
    <property type="project" value="UniProtKB-KW"/>
</dbReference>
<organism evidence="8 10">
    <name type="scientific">Catenibacterium mitsuokai</name>
    <dbReference type="NCBI Taxonomy" id="100886"/>
    <lineage>
        <taxon>Bacteria</taxon>
        <taxon>Bacillati</taxon>
        <taxon>Bacillota</taxon>
        <taxon>Erysipelotrichia</taxon>
        <taxon>Erysipelotrichales</taxon>
        <taxon>Coprobacillaceae</taxon>
        <taxon>Catenibacterium</taxon>
    </lineage>
</organism>
<comment type="similarity">
    <text evidence="1">Belongs to the ROK (NagC/XylR) family.</text>
</comment>
<dbReference type="Pfam" id="PF00480">
    <property type="entry name" value="ROK"/>
    <property type="match status" value="1"/>
</dbReference>
<evidence type="ECO:0000256" key="2">
    <source>
        <dbReference type="ARBA" id="ARBA00022448"/>
    </source>
</evidence>
<name>A0AAW4MS19_9FIRM</name>
<keyword evidence="3" id="KW-0597">Phosphoprotein</keyword>
<feature type="modified residue" description="Phosphocysteine; by EIIA" evidence="6">
    <location>
        <position position="107"/>
    </location>
</feature>
<gene>
    <name evidence="8" type="ORF">KSV97_01905</name>
    <name evidence="9" type="ORF">KSW06_01920</name>
</gene>
<dbReference type="EMBL" id="JAHOEL010000007">
    <property type="protein sequence ID" value="MBV3392023.1"/>
    <property type="molecule type" value="Genomic_DNA"/>
</dbReference>
<evidence type="ECO:0000256" key="6">
    <source>
        <dbReference type="PROSITE-ProRule" id="PRU00423"/>
    </source>
</evidence>